<evidence type="ECO:0000313" key="3">
    <source>
        <dbReference type="Proteomes" id="UP000774750"/>
    </source>
</evidence>
<dbReference type="AlphaFoldDB" id="A0A939BEY8"/>
<dbReference type="Pfam" id="PF02589">
    <property type="entry name" value="LUD_dom"/>
    <property type="match status" value="1"/>
</dbReference>
<name>A0A939BEY8_9FIRM</name>
<dbReference type="PANTHER" id="PTHR36179:SF2">
    <property type="entry name" value="LUD DOMAIN-CONTAINING PROTEIN"/>
    <property type="match status" value="1"/>
</dbReference>
<dbReference type="InterPro" id="IPR003741">
    <property type="entry name" value="LUD_dom"/>
</dbReference>
<dbReference type="PANTHER" id="PTHR36179">
    <property type="entry name" value="LUD_DOM DOMAIN-CONTAINING PROTEIN"/>
    <property type="match status" value="1"/>
</dbReference>
<dbReference type="Proteomes" id="UP000774750">
    <property type="component" value="Unassembled WGS sequence"/>
</dbReference>
<dbReference type="PIRSF" id="PIRSF020269">
    <property type="entry name" value="DUF1121"/>
    <property type="match status" value="1"/>
</dbReference>
<dbReference type="InterPro" id="IPR009501">
    <property type="entry name" value="UCP020269"/>
</dbReference>
<feature type="domain" description="LUD" evidence="1">
    <location>
        <begin position="11"/>
        <end position="204"/>
    </location>
</feature>
<comment type="caution">
    <text evidence="2">The sequence shown here is derived from an EMBL/GenBank/DDBJ whole genome shotgun (WGS) entry which is preliminary data.</text>
</comment>
<dbReference type="EMBL" id="JACJKY010000017">
    <property type="protein sequence ID" value="MBM6921462.1"/>
    <property type="molecule type" value="Genomic_DNA"/>
</dbReference>
<reference evidence="2" key="1">
    <citation type="submission" date="2020-08" db="EMBL/GenBank/DDBJ databases">
        <authorList>
            <person name="Cejkova D."/>
            <person name="Kubasova T."/>
            <person name="Jahodarova E."/>
            <person name="Rychlik I."/>
        </authorList>
    </citation>
    <scope>NUCLEOTIDE SEQUENCE</scope>
    <source>
        <strain evidence="2">An559</strain>
    </source>
</reference>
<evidence type="ECO:0000313" key="2">
    <source>
        <dbReference type="EMBL" id="MBM6921462.1"/>
    </source>
</evidence>
<evidence type="ECO:0000259" key="1">
    <source>
        <dbReference type="Pfam" id="PF02589"/>
    </source>
</evidence>
<accession>A0A939BEY8</accession>
<protein>
    <submittedName>
        <fullName evidence="2">Lactate utilization protein</fullName>
    </submittedName>
</protein>
<dbReference type="RefSeq" id="WP_204447435.1">
    <property type="nucleotide sequence ID" value="NZ_JACJKY010000017.1"/>
</dbReference>
<reference evidence="2" key="2">
    <citation type="journal article" date="2021" name="Sci. Rep.">
        <title>The distribution of antibiotic resistance genes in chicken gut microbiota commensals.</title>
        <authorList>
            <person name="Juricova H."/>
            <person name="Matiasovicova J."/>
            <person name="Kubasova T."/>
            <person name="Cejkova D."/>
            <person name="Rychlik I."/>
        </authorList>
    </citation>
    <scope>NUCLEOTIDE SEQUENCE</scope>
    <source>
        <strain evidence="2">An559</strain>
    </source>
</reference>
<organism evidence="2 3">
    <name type="scientific">Merdimmobilis hominis</name>
    <dbReference type="NCBI Taxonomy" id="2897707"/>
    <lineage>
        <taxon>Bacteria</taxon>
        <taxon>Bacillati</taxon>
        <taxon>Bacillota</taxon>
        <taxon>Clostridia</taxon>
        <taxon>Eubacteriales</taxon>
        <taxon>Oscillospiraceae</taxon>
        <taxon>Merdimmobilis</taxon>
    </lineage>
</organism>
<sequence length="210" mass="23421">MEQERLNRLSTALRRHQIGCTPLSSSKELRGILESEIPEGSVVAFGGSMTLAETGTLELLREWDKTGRITLLDRGKPGLSPTEVDEVLRRSFFADVYLTSVNALTEDGFLYNVDGNGNRVAAMIFGPKKVLVIAGTNKLVPDREGAIERVRQIAAPQNAKRLHRDTPCTKTGHCCDCLHPERICCSYTFFGMQRDKNRMHVILIDEVLGY</sequence>
<proteinExistence type="predicted"/>
<gene>
    <name evidence="2" type="ORF">H6A12_09875</name>
</gene>
<keyword evidence="3" id="KW-1185">Reference proteome</keyword>